<name>A0A0F4YH82_RASE3</name>
<dbReference type="GeneID" id="25320841"/>
<keyword evidence="3" id="KW-1185">Reference proteome</keyword>
<proteinExistence type="predicted"/>
<reference evidence="2 3" key="1">
    <citation type="submission" date="2015-04" db="EMBL/GenBank/DDBJ databases">
        <authorList>
            <person name="Heijne W.H."/>
            <person name="Fedorova N.D."/>
            <person name="Nierman W.C."/>
            <person name="Vollebregt A.W."/>
            <person name="Zhao Z."/>
            <person name="Wu L."/>
            <person name="Kumar M."/>
            <person name="Stam H."/>
            <person name="van den Berg M.A."/>
            <person name="Pel H.J."/>
        </authorList>
    </citation>
    <scope>NUCLEOTIDE SEQUENCE [LARGE SCALE GENOMIC DNA]</scope>
    <source>
        <strain evidence="2 3">CBS 393.64</strain>
    </source>
</reference>
<dbReference type="EMBL" id="LASV01000648">
    <property type="protein sequence ID" value="KKA17475.1"/>
    <property type="molecule type" value="Genomic_DNA"/>
</dbReference>
<protein>
    <submittedName>
        <fullName evidence="2">Uncharacterized protein</fullName>
    </submittedName>
</protein>
<evidence type="ECO:0000256" key="1">
    <source>
        <dbReference type="SAM" id="MobiDB-lite"/>
    </source>
</evidence>
<evidence type="ECO:0000313" key="3">
    <source>
        <dbReference type="Proteomes" id="UP000053958"/>
    </source>
</evidence>
<feature type="compositionally biased region" description="Basic and acidic residues" evidence="1">
    <location>
        <begin position="12"/>
        <end position="22"/>
    </location>
</feature>
<accession>A0A0F4YH82</accession>
<comment type="caution">
    <text evidence="2">The sequence shown here is derived from an EMBL/GenBank/DDBJ whole genome shotgun (WGS) entry which is preliminary data.</text>
</comment>
<dbReference type="AlphaFoldDB" id="A0A0F4YH82"/>
<feature type="non-terminal residue" evidence="2">
    <location>
        <position position="1"/>
    </location>
</feature>
<feature type="region of interest" description="Disordered" evidence="1">
    <location>
        <begin position="1"/>
        <end position="23"/>
    </location>
</feature>
<dbReference type="Proteomes" id="UP000053958">
    <property type="component" value="Unassembled WGS sequence"/>
</dbReference>
<sequence length="151" mass="16153">KTSHTIRTSNRVGDRIMTDGGDRAPQGFPTGTLRPCAPSQFVTYKVGQNRRTILVRVREPLRFGEDNPTANLFADVSNILAPDLGSRVPAAAPCKVDSRRSGTLRLLPVPSHGSILISCLAPILCESIHGSAVPSRRYLRSTSSGGFLASA</sequence>
<dbReference type="RefSeq" id="XP_013324087.1">
    <property type="nucleotide sequence ID" value="XM_013468633.1"/>
</dbReference>
<evidence type="ECO:0000313" key="2">
    <source>
        <dbReference type="EMBL" id="KKA17475.1"/>
    </source>
</evidence>
<feature type="compositionally biased region" description="Polar residues" evidence="1">
    <location>
        <begin position="1"/>
        <end position="11"/>
    </location>
</feature>
<organism evidence="2 3">
    <name type="scientific">Rasamsonia emersonii (strain ATCC 16479 / CBS 393.64 / IMI 116815)</name>
    <dbReference type="NCBI Taxonomy" id="1408163"/>
    <lineage>
        <taxon>Eukaryota</taxon>
        <taxon>Fungi</taxon>
        <taxon>Dikarya</taxon>
        <taxon>Ascomycota</taxon>
        <taxon>Pezizomycotina</taxon>
        <taxon>Eurotiomycetes</taxon>
        <taxon>Eurotiomycetidae</taxon>
        <taxon>Eurotiales</taxon>
        <taxon>Trichocomaceae</taxon>
        <taxon>Rasamsonia</taxon>
    </lineage>
</organism>
<gene>
    <name evidence="2" type="ORF">T310_8620</name>
</gene>